<dbReference type="NCBIfam" id="TIGR00546">
    <property type="entry name" value="lnt"/>
    <property type="match status" value="1"/>
</dbReference>
<evidence type="ECO:0000256" key="6">
    <source>
        <dbReference type="ARBA" id="ARBA00022989"/>
    </source>
</evidence>
<dbReference type="InterPro" id="IPR004563">
    <property type="entry name" value="Apolipo_AcylTrfase"/>
</dbReference>
<feature type="transmembrane region" description="Helical" evidence="9">
    <location>
        <begin position="77"/>
        <end position="97"/>
    </location>
</feature>
<dbReference type="GO" id="GO:0016746">
    <property type="term" value="F:acyltransferase activity"/>
    <property type="evidence" value="ECO:0007669"/>
    <property type="project" value="UniProtKB-KW"/>
</dbReference>
<evidence type="ECO:0000256" key="1">
    <source>
        <dbReference type="ARBA" id="ARBA00004651"/>
    </source>
</evidence>
<name>A0ABW4B3F6_9GAMM</name>
<feature type="transmembrane region" description="Helical" evidence="9">
    <location>
        <begin position="103"/>
        <end position="125"/>
    </location>
</feature>
<keyword evidence="8 9" id="KW-0012">Acyltransferase</keyword>
<evidence type="ECO:0000256" key="4">
    <source>
        <dbReference type="ARBA" id="ARBA00022679"/>
    </source>
</evidence>
<comment type="catalytic activity">
    <reaction evidence="9">
        <text>N-terminal S-1,2-diacyl-sn-glyceryl-L-cysteinyl-[lipoprotein] + a glycerophospholipid = N-acyl-S-1,2-diacyl-sn-glyceryl-L-cysteinyl-[lipoprotein] + a 2-acyl-sn-glycero-3-phospholipid + H(+)</text>
        <dbReference type="Rhea" id="RHEA:48228"/>
        <dbReference type="Rhea" id="RHEA-COMP:14681"/>
        <dbReference type="Rhea" id="RHEA-COMP:14684"/>
        <dbReference type="ChEBI" id="CHEBI:15378"/>
        <dbReference type="ChEBI" id="CHEBI:136912"/>
        <dbReference type="ChEBI" id="CHEBI:140656"/>
        <dbReference type="ChEBI" id="CHEBI:140657"/>
        <dbReference type="ChEBI" id="CHEBI:140660"/>
        <dbReference type="EC" id="2.3.1.269"/>
    </reaction>
</comment>
<dbReference type="InterPro" id="IPR045378">
    <property type="entry name" value="LNT_N"/>
</dbReference>
<keyword evidence="6 9" id="KW-1133">Transmembrane helix</keyword>
<gene>
    <name evidence="9 11" type="primary">lnt</name>
    <name evidence="11" type="ORF">ACFQ45_15565</name>
</gene>
<feature type="transmembrane region" description="Helical" evidence="9">
    <location>
        <begin position="489"/>
        <end position="510"/>
    </location>
</feature>
<dbReference type="RefSeq" id="WP_377369337.1">
    <property type="nucleotide sequence ID" value="NZ_JBHTMN010000018.1"/>
</dbReference>
<dbReference type="EMBL" id="JBHTMN010000018">
    <property type="protein sequence ID" value="MFD1384785.1"/>
    <property type="molecule type" value="Genomic_DNA"/>
</dbReference>
<dbReference type="Proteomes" id="UP001597059">
    <property type="component" value="Unassembled WGS sequence"/>
</dbReference>
<keyword evidence="3 9" id="KW-1003">Cell membrane</keyword>
<feature type="domain" description="CN hydrolase" evidence="10">
    <location>
        <begin position="245"/>
        <end position="482"/>
    </location>
</feature>
<evidence type="ECO:0000256" key="8">
    <source>
        <dbReference type="ARBA" id="ARBA00023315"/>
    </source>
</evidence>
<evidence type="ECO:0000256" key="7">
    <source>
        <dbReference type="ARBA" id="ARBA00023136"/>
    </source>
</evidence>
<proteinExistence type="inferred from homology"/>
<organism evidence="11 12">
    <name type="scientific">Rhodanobacter aciditrophus</name>
    <dbReference type="NCBI Taxonomy" id="1623218"/>
    <lineage>
        <taxon>Bacteria</taxon>
        <taxon>Pseudomonadati</taxon>
        <taxon>Pseudomonadota</taxon>
        <taxon>Gammaproteobacteria</taxon>
        <taxon>Lysobacterales</taxon>
        <taxon>Rhodanobacteraceae</taxon>
        <taxon>Rhodanobacter</taxon>
    </lineage>
</organism>
<evidence type="ECO:0000259" key="10">
    <source>
        <dbReference type="PROSITE" id="PS50263"/>
    </source>
</evidence>
<comment type="subcellular location">
    <subcellularLocation>
        <location evidence="1 9">Cell membrane</location>
        <topology evidence="1 9">Multi-pass membrane protein</topology>
    </subcellularLocation>
</comment>
<comment type="function">
    <text evidence="9">Catalyzes the phospholipid dependent N-acylation of the N-terminal cysteine of apolipoprotein, the last step in lipoprotein maturation.</text>
</comment>
<feature type="transmembrane region" description="Helical" evidence="9">
    <location>
        <begin position="176"/>
        <end position="198"/>
    </location>
</feature>
<dbReference type="PANTHER" id="PTHR38686">
    <property type="entry name" value="APOLIPOPROTEIN N-ACYLTRANSFERASE"/>
    <property type="match status" value="1"/>
</dbReference>
<reference evidence="12" key="1">
    <citation type="journal article" date="2019" name="Int. J. Syst. Evol. Microbiol.">
        <title>The Global Catalogue of Microorganisms (GCM) 10K type strain sequencing project: providing services to taxonomists for standard genome sequencing and annotation.</title>
        <authorList>
            <consortium name="The Broad Institute Genomics Platform"/>
            <consortium name="The Broad Institute Genome Sequencing Center for Infectious Disease"/>
            <person name="Wu L."/>
            <person name="Ma J."/>
        </authorList>
    </citation>
    <scope>NUCLEOTIDE SEQUENCE [LARGE SCALE GENOMIC DNA]</scope>
    <source>
        <strain evidence="12">JCM 30774</strain>
    </source>
</reference>
<feature type="transmembrane region" description="Helical" evidence="9">
    <location>
        <begin position="210"/>
        <end position="229"/>
    </location>
</feature>
<dbReference type="EC" id="2.3.1.269" evidence="9"/>
<dbReference type="CDD" id="cd07571">
    <property type="entry name" value="ALP_N-acyl_transferase"/>
    <property type="match status" value="1"/>
</dbReference>
<evidence type="ECO:0000256" key="9">
    <source>
        <dbReference type="HAMAP-Rule" id="MF_01148"/>
    </source>
</evidence>
<comment type="caution">
    <text evidence="11">The sequence shown here is derived from an EMBL/GenBank/DDBJ whole genome shotgun (WGS) entry which is preliminary data.</text>
</comment>
<evidence type="ECO:0000313" key="12">
    <source>
        <dbReference type="Proteomes" id="UP001597059"/>
    </source>
</evidence>
<evidence type="ECO:0000256" key="5">
    <source>
        <dbReference type="ARBA" id="ARBA00022692"/>
    </source>
</evidence>
<keyword evidence="12" id="KW-1185">Reference proteome</keyword>
<dbReference type="Pfam" id="PF20154">
    <property type="entry name" value="LNT_N"/>
    <property type="match status" value="1"/>
</dbReference>
<dbReference type="SUPFAM" id="SSF56317">
    <property type="entry name" value="Carbon-nitrogen hydrolase"/>
    <property type="match status" value="1"/>
</dbReference>
<feature type="transmembrane region" description="Helical" evidence="9">
    <location>
        <begin position="48"/>
        <end position="65"/>
    </location>
</feature>
<sequence length="520" mass="57817">MNQNATLNTLDVTGWRLRLLTSVQHSPIRHTLLSLLLGGLSTLSFAPFYIWPIYLISVAYLFVLFQFAPNKRQAFKFGFANALGMFGSGISWIYVSIANFGQVGIPIAVGITFGLIAVMSIYWGLLGTSFKACQNKLSSRFHIVLFCSLFLCFEWIRSWLFTGFPWLLPGYITEPSWLFELLPVGGIWFVSAVCLISAASLGHFFIQPTYRWLIVTGSLWLGAGALNYAPPAYVTPVEQHKTTLIQGNLAQDEKWLAENAGPSLAYYQQATVNHLDSDLVIWPETAITYLLSQVEPYLESFSKELADSQTTLITGVPVWDKNQGTYYNSVWATGNGFGLYQKQKLVPFGEYIPLASWFGPVFDLFGMPMSQFSKGEANQPTLQAGELSIAPFICYEVVYPSLVRNMVRDSDVLLTISNDGWFGDSIGPLQHLQIAQFRAKEAGRYMIRATNTGVTAIIDENGQITSELPQFVRATLTGDITTFSGNTPYVMWGNGILFALMGLLWGFALLPNRKRSAAAE</sequence>
<protein>
    <recommendedName>
        <fullName evidence="9">Apolipoprotein N-acyltransferase</fullName>
        <shortName evidence="9">ALP N-acyltransferase</shortName>
        <ecNumber evidence="9">2.3.1.269</ecNumber>
    </recommendedName>
</protein>
<dbReference type="HAMAP" id="MF_01148">
    <property type="entry name" value="Lnt"/>
    <property type="match status" value="1"/>
</dbReference>
<dbReference type="Pfam" id="PF00795">
    <property type="entry name" value="CN_hydrolase"/>
    <property type="match status" value="1"/>
</dbReference>
<dbReference type="Gene3D" id="3.60.110.10">
    <property type="entry name" value="Carbon-nitrogen hydrolase"/>
    <property type="match status" value="1"/>
</dbReference>
<evidence type="ECO:0000256" key="3">
    <source>
        <dbReference type="ARBA" id="ARBA00022475"/>
    </source>
</evidence>
<feature type="transmembrane region" description="Helical" evidence="9">
    <location>
        <begin position="137"/>
        <end position="156"/>
    </location>
</feature>
<dbReference type="InterPro" id="IPR036526">
    <property type="entry name" value="C-N_Hydrolase_sf"/>
</dbReference>
<keyword evidence="7 9" id="KW-0472">Membrane</keyword>
<dbReference type="InterPro" id="IPR003010">
    <property type="entry name" value="C-N_Hydrolase"/>
</dbReference>
<comment type="similarity">
    <text evidence="2 9">Belongs to the CN hydrolase family. Apolipoprotein N-acyltransferase subfamily.</text>
</comment>
<dbReference type="PROSITE" id="PS50263">
    <property type="entry name" value="CN_HYDROLASE"/>
    <property type="match status" value="1"/>
</dbReference>
<comment type="pathway">
    <text evidence="9">Protein modification; lipoprotein biosynthesis (N-acyl transfer).</text>
</comment>
<accession>A0ABW4B3F6</accession>
<keyword evidence="5 9" id="KW-0812">Transmembrane</keyword>
<dbReference type="PANTHER" id="PTHR38686:SF1">
    <property type="entry name" value="APOLIPOPROTEIN N-ACYLTRANSFERASE"/>
    <property type="match status" value="1"/>
</dbReference>
<evidence type="ECO:0000256" key="2">
    <source>
        <dbReference type="ARBA" id="ARBA00010065"/>
    </source>
</evidence>
<keyword evidence="4 9" id="KW-0808">Transferase</keyword>
<evidence type="ECO:0000313" key="11">
    <source>
        <dbReference type="EMBL" id="MFD1384785.1"/>
    </source>
</evidence>